<dbReference type="PRINTS" id="PR02011">
    <property type="entry name" value="RCMTNCL1"/>
</dbReference>
<evidence type="ECO:0000256" key="10">
    <source>
        <dbReference type="ARBA" id="ARBA00023242"/>
    </source>
</evidence>
<dbReference type="Pfam" id="PF25378">
    <property type="entry name" value="PUA_NSUN2"/>
    <property type="match status" value="1"/>
</dbReference>
<dbReference type="SUPFAM" id="SSF53335">
    <property type="entry name" value="S-adenosyl-L-methionine-dependent methyltransferases"/>
    <property type="match status" value="1"/>
</dbReference>
<organism evidence="14 15">
    <name type="scientific">Aromia moschata</name>
    <dbReference type="NCBI Taxonomy" id="1265417"/>
    <lineage>
        <taxon>Eukaryota</taxon>
        <taxon>Metazoa</taxon>
        <taxon>Ecdysozoa</taxon>
        <taxon>Arthropoda</taxon>
        <taxon>Hexapoda</taxon>
        <taxon>Insecta</taxon>
        <taxon>Pterygota</taxon>
        <taxon>Neoptera</taxon>
        <taxon>Endopterygota</taxon>
        <taxon>Coleoptera</taxon>
        <taxon>Polyphaga</taxon>
        <taxon>Cucujiformia</taxon>
        <taxon>Chrysomeloidea</taxon>
        <taxon>Cerambycidae</taxon>
        <taxon>Cerambycinae</taxon>
        <taxon>Callichromatini</taxon>
        <taxon>Aromia</taxon>
    </lineage>
</organism>
<dbReference type="PANTHER" id="PTHR22808">
    <property type="entry name" value="NCL1 YEAST -RELATED NOL1/NOP2/FMU SUN DOMAIN-CONTAINING"/>
    <property type="match status" value="1"/>
</dbReference>
<dbReference type="GO" id="GO:0005634">
    <property type="term" value="C:nucleus"/>
    <property type="evidence" value="ECO:0007669"/>
    <property type="project" value="UniProtKB-SubCell"/>
</dbReference>
<evidence type="ECO:0000256" key="8">
    <source>
        <dbReference type="ARBA" id="ARBA00022694"/>
    </source>
</evidence>
<evidence type="ECO:0000256" key="4">
    <source>
        <dbReference type="ARBA" id="ARBA00022555"/>
    </source>
</evidence>
<dbReference type="PRINTS" id="PR02008">
    <property type="entry name" value="RCMTFAMILY"/>
</dbReference>
<dbReference type="InterPro" id="IPR023270">
    <property type="entry name" value="RCMT_NCL1"/>
</dbReference>
<evidence type="ECO:0000313" key="14">
    <source>
        <dbReference type="EMBL" id="KAJ8955896.1"/>
    </source>
</evidence>
<feature type="binding site" evidence="11">
    <location>
        <position position="239"/>
    </location>
    <ligand>
        <name>S-adenosyl-L-methionine</name>
        <dbReference type="ChEBI" id="CHEBI:59789"/>
    </ligand>
</feature>
<evidence type="ECO:0000256" key="5">
    <source>
        <dbReference type="ARBA" id="ARBA00022603"/>
    </source>
</evidence>
<dbReference type="FunFam" id="3.40.50.150:FF:000271">
    <property type="entry name" value="NOL1/NOP2/Sun family protein"/>
    <property type="match status" value="1"/>
</dbReference>
<keyword evidence="6 11" id="KW-0808">Transferase</keyword>
<accession>A0AAV8YWH8</accession>
<feature type="region of interest" description="Disordered" evidence="12">
    <location>
        <begin position="677"/>
        <end position="708"/>
    </location>
</feature>
<dbReference type="InterPro" id="IPR018314">
    <property type="entry name" value="RsmB/NOL1/NOP2-like_CS"/>
</dbReference>
<dbReference type="Pfam" id="PF25376">
    <property type="entry name" value="Pre-PUA_NSUN2"/>
    <property type="match status" value="1"/>
</dbReference>
<evidence type="ECO:0000256" key="9">
    <source>
        <dbReference type="ARBA" id="ARBA00022884"/>
    </source>
</evidence>
<dbReference type="InterPro" id="IPR001678">
    <property type="entry name" value="MeTrfase_RsmB-F_NOP2_dom"/>
</dbReference>
<dbReference type="PROSITE" id="PS51686">
    <property type="entry name" value="SAM_MT_RSMB_NOP"/>
    <property type="match status" value="1"/>
</dbReference>
<feature type="compositionally biased region" description="Basic and acidic residues" evidence="12">
    <location>
        <begin position="433"/>
        <end position="455"/>
    </location>
</feature>
<comment type="similarity">
    <text evidence="2 11">Belongs to the class I-like SAM-binding methyltransferase superfamily. RsmB/NOP family.</text>
</comment>
<evidence type="ECO:0000256" key="1">
    <source>
        <dbReference type="ARBA" id="ARBA00004123"/>
    </source>
</evidence>
<keyword evidence="5 11" id="KW-0489">Methyltransferase</keyword>
<feature type="binding site" evidence="11">
    <location>
        <begin position="182"/>
        <end position="188"/>
    </location>
    <ligand>
        <name>S-adenosyl-L-methionine</name>
        <dbReference type="ChEBI" id="CHEBI:59789"/>
    </ligand>
</feature>
<evidence type="ECO:0000259" key="13">
    <source>
        <dbReference type="PROSITE" id="PS51686"/>
    </source>
</evidence>
<evidence type="ECO:0000256" key="7">
    <source>
        <dbReference type="ARBA" id="ARBA00022691"/>
    </source>
</evidence>
<feature type="region of interest" description="Disordered" evidence="12">
    <location>
        <begin position="1"/>
        <end position="35"/>
    </location>
</feature>
<comment type="caution">
    <text evidence="14">The sequence shown here is derived from an EMBL/GenBank/DDBJ whole genome shotgun (WGS) entry which is preliminary data.</text>
</comment>
<dbReference type="PROSITE" id="PS01153">
    <property type="entry name" value="NOL1_NOP2_SUN"/>
    <property type="match status" value="1"/>
</dbReference>
<dbReference type="GO" id="GO:0005737">
    <property type="term" value="C:cytoplasm"/>
    <property type="evidence" value="ECO:0007669"/>
    <property type="project" value="TreeGrafter"/>
</dbReference>
<keyword evidence="9 11" id="KW-0694">RNA-binding</keyword>
<evidence type="ECO:0000256" key="11">
    <source>
        <dbReference type="PROSITE-ProRule" id="PRU01023"/>
    </source>
</evidence>
<evidence type="ECO:0000256" key="3">
    <source>
        <dbReference type="ARBA" id="ARBA00012629"/>
    </source>
</evidence>
<protein>
    <recommendedName>
        <fullName evidence="3">tRNA (cytosine(34)-C(5))-methyltransferase</fullName>
        <ecNumber evidence="3">2.1.1.203</ecNumber>
    </recommendedName>
</protein>
<dbReference type="InterPro" id="IPR049560">
    <property type="entry name" value="MeTrfase_RsmB-F_NOP2_cat"/>
</dbReference>
<comment type="subcellular location">
    <subcellularLocation>
        <location evidence="1">Nucleus</location>
    </subcellularLocation>
</comment>
<feature type="compositionally biased region" description="Basic and acidic residues" evidence="12">
    <location>
        <begin position="677"/>
        <end position="700"/>
    </location>
</feature>
<feature type="active site" description="Nucleophile" evidence="11">
    <location>
        <position position="319"/>
    </location>
</feature>
<dbReference type="EC" id="2.1.1.203" evidence="3"/>
<keyword evidence="4" id="KW-0820">tRNA-binding</keyword>
<dbReference type="InterPro" id="IPR057285">
    <property type="entry name" value="Pre-PUA_NSUN2"/>
</dbReference>
<dbReference type="Pfam" id="PF01189">
    <property type="entry name" value="Methyltr_RsmB-F"/>
    <property type="match status" value="1"/>
</dbReference>
<name>A0AAV8YWH8_9CUCU</name>
<dbReference type="InterPro" id="IPR057286">
    <property type="entry name" value="PUA_NSUN2"/>
</dbReference>
<reference evidence="14" key="1">
    <citation type="journal article" date="2023" name="Insect Mol. Biol.">
        <title>Genome sequencing provides insights into the evolution of gene families encoding plant cell wall-degrading enzymes in longhorned beetles.</title>
        <authorList>
            <person name="Shin N.R."/>
            <person name="Okamura Y."/>
            <person name="Kirsch R."/>
            <person name="Pauchet Y."/>
        </authorList>
    </citation>
    <scope>NUCLEOTIDE SEQUENCE</scope>
    <source>
        <strain evidence="14">AMC_N1</strain>
    </source>
</reference>
<evidence type="ECO:0000256" key="2">
    <source>
        <dbReference type="ARBA" id="ARBA00007494"/>
    </source>
</evidence>
<sequence length="708" mass="80855">MGRRKPGFRKNHHFSHKNRGNNKQEPQQAKDTRKPYNDIVRENDKFVKYYQTQKVCKEEEYDEFIKSLKTDLPATFRITGSKGVANKMLEIVEEQLIKDCINQADPNEKPPNIFPLPWYPNKLAWQMELTRKDIRRCEAYYKLHNFLISETEHGTISRQETVSMIPPLLLDVQPHHKVLDMCAAPGSKTAQLLELLHANDDPIPSGYVIANDVDNKRCYMLVHQAKRLNSPCVAVINHDSAVLPNMLATLPDGSTQQVLFDRILCDVPCSGDGTLRKNPDIWLKWTAANGLNLHGIQSRILRRGVELLTVGGKIVYSTCSINPVENEAVIHRLLAETDGAVELVDVASSLPGLIYSKGMEEWLVSSRTLDFYKNFEEVDEKWRTTIRPQMFPPSQKIEKNSILINGYCPTIRTLVLFFVAVLRKLKPLNSQEKPQKTAEKGTNDDDDEESKKRENEDDAPQGQRKKRRKEGYREDPFVFFKEEEPVWDDIKSFYQVSDEFDSKCLLTRCHVGKKKNIYLTSNAIRDLVVTNQSFIKFINTGVKAFVRCDNKNMKCAFRIANDGLESIYPYIGNDRKVNIPRDDLITLLLNDDPQHSPPIPTLSETVRKQVEPLSPGSCVLIYTEETKAGDTPLVIHISGWRGTTSLRCYMDRHSTVHLLRLLGGDISKYDVNKFKKADCEEEKKNGSDKETNENSEEAKESVGVVSIK</sequence>
<dbReference type="Proteomes" id="UP001162162">
    <property type="component" value="Unassembled WGS sequence"/>
</dbReference>
<keyword evidence="10" id="KW-0539">Nucleus</keyword>
<dbReference type="AlphaFoldDB" id="A0AAV8YWH8"/>
<gene>
    <name evidence="14" type="ORF">NQ318_005444</name>
</gene>
<dbReference type="GO" id="GO:0030488">
    <property type="term" value="P:tRNA methylation"/>
    <property type="evidence" value="ECO:0007669"/>
    <property type="project" value="TreeGrafter"/>
</dbReference>
<evidence type="ECO:0000256" key="6">
    <source>
        <dbReference type="ARBA" id="ARBA00022679"/>
    </source>
</evidence>
<dbReference type="PANTHER" id="PTHR22808:SF1">
    <property type="entry name" value="RNA CYTOSINE-C(5)-METHYLTRANSFERASE NSUN2-RELATED"/>
    <property type="match status" value="1"/>
</dbReference>
<dbReference type="GO" id="GO:0016428">
    <property type="term" value="F:tRNA (cytidine-5-)-methyltransferase activity"/>
    <property type="evidence" value="ECO:0007669"/>
    <property type="project" value="InterPro"/>
</dbReference>
<dbReference type="InterPro" id="IPR029063">
    <property type="entry name" value="SAM-dependent_MTases_sf"/>
</dbReference>
<dbReference type="CDD" id="cd02440">
    <property type="entry name" value="AdoMet_MTases"/>
    <property type="match status" value="1"/>
</dbReference>
<dbReference type="GO" id="GO:0000049">
    <property type="term" value="F:tRNA binding"/>
    <property type="evidence" value="ECO:0007669"/>
    <property type="project" value="UniProtKB-KW"/>
</dbReference>
<feature type="binding site" evidence="11">
    <location>
        <position position="212"/>
    </location>
    <ligand>
        <name>S-adenosyl-L-methionine</name>
        <dbReference type="ChEBI" id="CHEBI:59789"/>
    </ligand>
</feature>
<dbReference type="Gene3D" id="3.40.50.150">
    <property type="entry name" value="Vaccinia Virus protein VP39"/>
    <property type="match status" value="1"/>
</dbReference>
<feature type="binding site" evidence="11">
    <location>
        <position position="266"/>
    </location>
    <ligand>
        <name>S-adenosyl-L-methionine</name>
        <dbReference type="ChEBI" id="CHEBI:59789"/>
    </ligand>
</feature>
<dbReference type="InterPro" id="IPR023267">
    <property type="entry name" value="RCMT"/>
</dbReference>
<evidence type="ECO:0000313" key="15">
    <source>
        <dbReference type="Proteomes" id="UP001162162"/>
    </source>
</evidence>
<feature type="domain" description="SAM-dependent MTase RsmB/NOP-type" evidence="13">
    <location>
        <begin position="64"/>
        <end position="425"/>
    </location>
</feature>
<keyword evidence="7 11" id="KW-0949">S-adenosyl-L-methionine</keyword>
<proteinExistence type="inferred from homology"/>
<evidence type="ECO:0000256" key="12">
    <source>
        <dbReference type="SAM" id="MobiDB-lite"/>
    </source>
</evidence>
<feature type="compositionally biased region" description="Basic residues" evidence="12">
    <location>
        <begin position="1"/>
        <end position="20"/>
    </location>
</feature>
<keyword evidence="8" id="KW-0819">tRNA processing</keyword>
<keyword evidence="15" id="KW-1185">Reference proteome</keyword>
<feature type="region of interest" description="Disordered" evidence="12">
    <location>
        <begin position="430"/>
        <end position="470"/>
    </location>
</feature>
<dbReference type="EMBL" id="JAPWTK010000035">
    <property type="protein sequence ID" value="KAJ8955896.1"/>
    <property type="molecule type" value="Genomic_DNA"/>
</dbReference>